<sequence length="430" mass="48514">MKRRDLLRYLALTPLLPGQILSITPAEGKDTIMDDVDKFFKGKPKRIAAILTEYRPNSHADVIVGKYLEGYNQDGMAPYPRSKIVSMFTEQVPDTDMSRDMAKKHGVPIFRTVADALTLCGDKLAVDAVLLIGEHGVYRMNDKEQKQYPRFEMFLKITDVFRETKKSVPVFNDKHLSYSWRQAKRMVEISKELDFPMLAGSSVPVAWRIPAIDTPYGEAQKYAVGISYSGLDIYGFHLLDSLQSVVERRKGGETGVKAVQCLEGEDCWQFLDQNEWASRLFKEAISHSLTKVEGDMKELVKSPAVFVVDYKDGLKVAAFLLTGLVQDFTVAVELENTSKPYSTLMRLQGKPHHHFGCLVKNIEILFETGKPPYPVERTLLSSGILDFALESRILGHKKLKTPELAKVNYITPNASHFSSTGWDENGKRID</sequence>
<accession>A0A0H4PZ69</accession>
<dbReference type="Proteomes" id="UP000036520">
    <property type="component" value="Chromosome"/>
</dbReference>
<dbReference type="PATRIC" id="fig|320787.5.peg.4803"/>
<dbReference type="RefSeq" id="WP_048643792.1">
    <property type="nucleotide sequence ID" value="NZ_CP012040.1"/>
</dbReference>
<gene>
    <name evidence="1" type="ORF">CA2015_4379</name>
</gene>
<proteinExistence type="predicted"/>
<dbReference type="EMBL" id="CP012040">
    <property type="protein sequence ID" value="AKP53722.1"/>
    <property type="molecule type" value="Genomic_DNA"/>
</dbReference>
<evidence type="ECO:0000313" key="1">
    <source>
        <dbReference type="EMBL" id="AKP53722.1"/>
    </source>
</evidence>
<dbReference type="AlphaFoldDB" id="A0A0H4PZ69"/>
<name>A0A0H4PZ69_9BACT</name>
<organism evidence="1 2">
    <name type="scientific">Cyclobacterium amurskyense</name>
    <dbReference type="NCBI Taxonomy" id="320787"/>
    <lineage>
        <taxon>Bacteria</taxon>
        <taxon>Pseudomonadati</taxon>
        <taxon>Bacteroidota</taxon>
        <taxon>Cytophagia</taxon>
        <taxon>Cytophagales</taxon>
        <taxon>Cyclobacteriaceae</taxon>
        <taxon>Cyclobacterium</taxon>
    </lineage>
</organism>
<dbReference type="STRING" id="320787.CA2015_4379"/>
<protein>
    <submittedName>
        <fullName evidence="1">Uncharacterized protein</fullName>
    </submittedName>
</protein>
<dbReference type="KEGG" id="camu:CA2015_4379"/>
<dbReference type="OrthoDB" id="1394308at2"/>
<evidence type="ECO:0000313" key="2">
    <source>
        <dbReference type="Proteomes" id="UP000036520"/>
    </source>
</evidence>
<reference evidence="1 2" key="1">
    <citation type="submission" date="2015-07" db="EMBL/GenBank/DDBJ databases">
        <authorList>
            <person name="Kim K.M."/>
        </authorList>
    </citation>
    <scope>NUCLEOTIDE SEQUENCE [LARGE SCALE GENOMIC DNA]</scope>
    <source>
        <strain evidence="1 2">KCTC 12363</strain>
    </source>
</reference>
<keyword evidence="2" id="KW-1185">Reference proteome</keyword>